<dbReference type="PANTHER" id="PTHR12231">
    <property type="entry name" value="CTX-RELATED TYPE I TRANSMEMBRANE PROTEIN"/>
    <property type="match status" value="1"/>
</dbReference>
<organism evidence="6 7">
    <name type="scientific">Orchesella dallaii</name>
    <dbReference type="NCBI Taxonomy" id="48710"/>
    <lineage>
        <taxon>Eukaryota</taxon>
        <taxon>Metazoa</taxon>
        <taxon>Ecdysozoa</taxon>
        <taxon>Arthropoda</taxon>
        <taxon>Hexapoda</taxon>
        <taxon>Collembola</taxon>
        <taxon>Entomobryomorpha</taxon>
        <taxon>Entomobryoidea</taxon>
        <taxon>Orchesellidae</taxon>
        <taxon>Orchesellinae</taxon>
        <taxon>Orchesella</taxon>
    </lineage>
</organism>
<comment type="caution">
    <text evidence="6">The sequence shown here is derived from an EMBL/GenBank/DDBJ whole genome shotgun (WGS) entry which is preliminary data.</text>
</comment>
<dbReference type="Gene3D" id="2.60.40.10">
    <property type="entry name" value="Immunoglobulins"/>
    <property type="match status" value="2"/>
</dbReference>
<dbReference type="InterPro" id="IPR013783">
    <property type="entry name" value="Ig-like_fold"/>
</dbReference>
<evidence type="ECO:0000313" key="6">
    <source>
        <dbReference type="EMBL" id="CAL8069231.1"/>
    </source>
</evidence>
<keyword evidence="3" id="KW-1015">Disulfide bond</keyword>
<dbReference type="EMBL" id="CAXLJM020000004">
    <property type="protein sequence ID" value="CAL8069231.1"/>
    <property type="molecule type" value="Genomic_DNA"/>
</dbReference>
<dbReference type="SUPFAM" id="SSF48726">
    <property type="entry name" value="Immunoglobulin"/>
    <property type="match status" value="2"/>
</dbReference>
<dbReference type="SMART" id="SM00409">
    <property type="entry name" value="IG"/>
    <property type="match status" value="2"/>
</dbReference>
<keyword evidence="2" id="KW-0677">Repeat</keyword>
<evidence type="ECO:0000256" key="2">
    <source>
        <dbReference type="ARBA" id="ARBA00022737"/>
    </source>
</evidence>
<dbReference type="PANTHER" id="PTHR12231:SF253">
    <property type="entry name" value="DPR-INTERACTING PROTEIN ETA, ISOFORM B-RELATED"/>
    <property type="match status" value="1"/>
</dbReference>
<dbReference type="Pfam" id="PF13927">
    <property type="entry name" value="Ig_3"/>
    <property type="match status" value="2"/>
</dbReference>
<feature type="domain" description="Ig-like" evidence="5">
    <location>
        <begin position="42"/>
        <end position="126"/>
    </location>
</feature>
<protein>
    <recommendedName>
        <fullName evidence="5">Ig-like domain-containing protein</fullName>
    </recommendedName>
</protein>
<name>A0ABP1PJC2_9HEXA</name>
<dbReference type="Proteomes" id="UP001642540">
    <property type="component" value="Unassembled WGS sequence"/>
</dbReference>
<reference evidence="6 7" key="1">
    <citation type="submission" date="2024-08" db="EMBL/GenBank/DDBJ databases">
        <authorList>
            <person name="Cucini C."/>
            <person name="Frati F."/>
        </authorList>
    </citation>
    <scope>NUCLEOTIDE SEQUENCE [LARGE SCALE GENOMIC DNA]</scope>
</reference>
<dbReference type="InterPro" id="IPR003599">
    <property type="entry name" value="Ig_sub"/>
</dbReference>
<evidence type="ECO:0000256" key="1">
    <source>
        <dbReference type="ARBA" id="ARBA00022729"/>
    </source>
</evidence>
<dbReference type="InterPro" id="IPR007110">
    <property type="entry name" value="Ig-like_dom"/>
</dbReference>
<feature type="domain" description="Ig-like" evidence="5">
    <location>
        <begin position="136"/>
        <end position="228"/>
    </location>
</feature>
<keyword evidence="1" id="KW-0732">Signal</keyword>
<proteinExistence type="predicted"/>
<dbReference type="InterPro" id="IPR051170">
    <property type="entry name" value="Neural/epithelial_adhesion"/>
</dbReference>
<dbReference type="PROSITE" id="PS50835">
    <property type="entry name" value="IG_LIKE"/>
    <property type="match status" value="2"/>
</dbReference>
<evidence type="ECO:0000313" key="7">
    <source>
        <dbReference type="Proteomes" id="UP001642540"/>
    </source>
</evidence>
<keyword evidence="4" id="KW-0393">Immunoglobulin domain</keyword>
<dbReference type="InterPro" id="IPR036179">
    <property type="entry name" value="Ig-like_dom_sf"/>
</dbReference>
<evidence type="ECO:0000256" key="3">
    <source>
        <dbReference type="ARBA" id="ARBA00023157"/>
    </source>
</evidence>
<sequence length="386" mass="43044">MSSQGIPASPSLTVITDRGSFNQINTDPMRSLMGYLEVVVPPEIIDRDTSVDLVVKEGSNVTLTCKAKGHPEPYIMWRREDNLEIQYNGQMVSVIDGEVFHIFKVSRLHMGAYLCIASNGIPPSISKRIEMKVQFPPMMTIPHQLEGAYVGQEVTLECHTEAHPKSINYWTNERGDMIISGEKFEAILTDYGYKSFMRLKIRNLTNNDFGTFKCVAKNSLGETDGNIKLYEIPAPSTTTIVSVVRTTVAPHRKYRKNKDKTINNEVVSDSEIDIWTNNKGHLTPNFEDLRNHRHMPGDTAVSSSCNSIILRSTGDGGVRPKSVHVGGNLIFSLGQELPPLASFLNRILPSNVQQHISSYLVDFHSSSCGINLMCLCVTTLILIQFN</sequence>
<accession>A0ABP1PJC2</accession>
<evidence type="ECO:0000259" key="5">
    <source>
        <dbReference type="PROSITE" id="PS50835"/>
    </source>
</evidence>
<keyword evidence="7" id="KW-1185">Reference proteome</keyword>
<dbReference type="SMART" id="SM00408">
    <property type="entry name" value="IGc2"/>
    <property type="match status" value="2"/>
</dbReference>
<gene>
    <name evidence="6" type="ORF">ODALV1_LOCUS663</name>
</gene>
<dbReference type="InterPro" id="IPR003598">
    <property type="entry name" value="Ig_sub2"/>
</dbReference>
<evidence type="ECO:0000256" key="4">
    <source>
        <dbReference type="ARBA" id="ARBA00023319"/>
    </source>
</evidence>